<dbReference type="AlphaFoldDB" id="A0A8T2NYV6"/>
<evidence type="ECO:0000313" key="2">
    <source>
        <dbReference type="Proteomes" id="UP000824540"/>
    </source>
</evidence>
<evidence type="ECO:0000313" key="1">
    <source>
        <dbReference type="EMBL" id="KAG9346273.1"/>
    </source>
</evidence>
<protein>
    <submittedName>
        <fullName evidence="1">Uncharacterized protein</fullName>
    </submittedName>
</protein>
<name>A0A8T2NYV6_9TELE</name>
<gene>
    <name evidence="1" type="ORF">JZ751_008098</name>
</gene>
<keyword evidence="2" id="KW-1185">Reference proteome</keyword>
<reference evidence="1" key="1">
    <citation type="thesis" date="2021" institute="BYU ScholarsArchive" country="Provo, UT, USA">
        <title>Applications of and Algorithms for Genome Assembly and Genomic Analyses with an Emphasis on Marine Teleosts.</title>
        <authorList>
            <person name="Pickett B.D."/>
        </authorList>
    </citation>
    <scope>NUCLEOTIDE SEQUENCE</scope>
    <source>
        <strain evidence="1">HI-2016</strain>
    </source>
</reference>
<dbReference type="Proteomes" id="UP000824540">
    <property type="component" value="Unassembled WGS sequence"/>
</dbReference>
<dbReference type="EMBL" id="JAFBMS010000016">
    <property type="protein sequence ID" value="KAG9346273.1"/>
    <property type="molecule type" value="Genomic_DNA"/>
</dbReference>
<accession>A0A8T2NYV6</accession>
<feature type="non-terminal residue" evidence="1">
    <location>
        <position position="60"/>
    </location>
</feature>
<organism evidence="1 2">
    <name type="scientific">Albula glossodonta</name>
    <name type="common">roundjaw bonefish</name>
    <dbReference type="NCBI Taxonomy" id="121402"/>
    <lineage>
        <taxon>Eukaryota</taxon>
        <taxon>Metazoa</taxon>
        <taxon>Chordata</taxon>
        <taxon>Craniata</taxon>
        <taxon>Vertebrata</taxon>
        <taxon>Euteleostomi</taxon>
        <taxon>Actinopterygii</taxon>
        <taxon>Neopterygii</taxon>
        <taxon>Teleostei</taxon>
        <taxon>Albuliformes</taxon>
        <taxon>Albulidae</taxon>
        <taxon>Albula</taxon>
    </lineage>
</organism>
<proteinExistence type="predicted"/>
<comment type="caution">
    <text evidence="1">The sequence shown here is derived from an EMBL/GenBank/DDBJ whole genome shotgun (WGS) entry which is preliminary data.</text>
</comment>
<sequence length="60" mass="6520">MGSTGSIVCAARPTISPPGIGDPDKQLKRPWLCHSSSQKSTVSCFVCFFFFFSSSKRFVG</sequence>